<evidence type="ECO:0000313" key="3">
    <source>
        <dbReference type="Proteomes" id="UP000037267"/>
    </source>
</evidence>
<dbReference type="RefSeq" id="WP_050356031.1">
    <property type="nucleotide sequence ID" value="NZ_LGSS01000014.1"/>
</dbReference>
<dbReference type="STRING" id="1503.CLPU_14c00110"/>
<accession>A0A0L0W7P3</accession>
<keyword evidence="3" id="KW-1185">Reference proteome</keyword>
<dbReference type="SUPFAM" id="SSF56281">
    <property type="entry name" value="Metallo-hydrolase/oxidoreductase"/>
    <property type="match status" value="1"/>
</dbReference>
<dbReference type="PATRIC" id="fig|1503.3.peg.474"/>
<dbReference type="EC" id="3.-.-.-" evidence="2"/>
<dbReference type="AlphaFoldDB" id="A0A0L0W7P3"/>
<dbReference type="Proteomes" id="UP000037267">
    <property type="component" value="Unassembled WGS sequence"/>
</dbReference>
<organism evidence="2 3">
    <name type="scientific">Gottschalkia purinilytica</name>
    <name type="common">Clostridium purinilyticum</name>
    <dbReference type="NCBI Taxonomy" id="1503"/>
    <lineage>
        <taxon>Bacteria</taxon>
        <taxon>Bacillati</taxon>
        <taxon>Bacillota</taxon>
        <taxon>Tissierellia</taxon>
        <taxon>Tissierellales</taxon>
        <taxon>Gottschalkiaceae</taxon>
        <taxon>Gottschalkia</taxon>
    </lineage>
</organism>
<keyword evidence="2" id="KW-0378">Hydrolase</keyword>
<dbReference type="InterPro" id="IPR001279">
    <property type="entry name" value="Metallo-B-lactamas"/>
</dbReference>
<protein>
    <submittedName>
        <fullName evidence="2">Putative metallo-hydrolase YycJ</fullName>
        <ecNumber evidence="2">3.-.-.-</ecNumber>
    </submittedName>
</protein>
<name>A0A0L0W7P3_GOTPU</name>
<proteinExistence type="predicted"/>
<dbReference type="GO" id="GO:0016787">
    <property type="term" value="F:hydrolase activity"/>
    <property type="evidence" value="ECO:0007669"/>
    <property type="project" value="UniProtKB-KW"/>
</dbReference>
<dbReference type="PANTHER" id="PTHR47619:SF1">
    <property type="entry name" value="EXODEOXYRIBONUCLEASE WALJ"/>
    <property type="match status" value="1"/>
</dbReference>
<dbReference type="PANTHER" id="PTHR47619">
    <property type="entry name" value="METALLO-HYDROLASE YYCJ-RELATED"/>
    <property type="match status" value="1"/>
</dbReference>
<dbReference type="InterPro" id="IPR036866">
    <property type="entry name" value="RibonucZ/Hydroxyglut_hydro"/>
</dbReference>
<dbReference type="EMBL" id="LGSS01000014">
    <property type="protein sequence ID" value="KNF07593.1"/>
    <property type="molecule type" value="Genomic_DNA"/>
</dbReference>
<dbReference type="Gene3D" id="3.60.15.10">
    <property type="entry name" value="Ribonuclease Z/Hydroxyacylglutathione hydrolase-like"/>
    <property type="match status" value="1"/>
</dbReference>
<dbReference type="OrthoDB" id="9781189at2"/>
<comment type="caution">
    <text evidence="2">The sequence shown here is derived from an EMBL/GenBank/DDBJ whole genome shotgun (WGS) entry which is preliminary data.</text>
</comment>
<dbReference type="InterPro" id="IPR052533">
    <property type="entry name" value="WalJ/YycJ-like"/>
</dbReference>
<evidence type="ECO:0000259" key="1">
    <source>
        <dbReference type="SMART" id="SM00849"/>
    </source>
</evidence>
<evidence type="ECO:0000313" key="2">
    <source>
        <dbReference type="EMBL" id="KNF07593.1"/>
    </source>
</evidence>
<dbReference type="Pfam" id="PF12706">
    <property type="entry name" value="Lactamase_B_2"/>
    <property type="match status" value="1"/>
</dbReference>
<sequence>MSFKFCSLASGSSGNCQYIETEKVRVLLDAGLSGKKIQGLLTSIDIDPTTIDCILITHEHKDHIKGAGILSRRFNLPIYANENTWLSMKNELGNIKEENIRVIGAESDFEIGDLGVSTFKISHDAVEPVGYSFYNKGIKMSIVTDTGCINENIKKEIRDSNLLMIESNHDTEMLKIGSYPMFLKRRILGEFGHLSNDDAGKLLTEILTGKNEKIILGHISNENNFPELAYQTVANILTEKGIDIFKDISLEATYRDRPTKVYDFKNL</sequence>
<dbReference type="SMART" id="SM00849">
    <property type="entry name" value="Lactamase_B"/>
    <property type="match status" value="1"/>
</dbReference>
<reference evidence="3" key="1">
    <citation type="submission" date="2015-07" db="EMBL/GenBank/DDBJ databases">
        <title>Draft genome sequence of the purine-degrading Gottschalkia purinilyticum DSM 1384 (formerly Clostridium purinilyticum).</title>
        <authorList>
            <person name="Poehlein A."/>
            <person name="Schiel-Bengelsdorf B."/>
            <person name="Bengelsdorf F.R."/>
            <person name="Daniel R."/>
            <person name="Duerre P."/>
        </authorList>
    </citation>
    <scope>NUCLEOTIDE SEQUENCE [LARGE SCALE GENOMIC DNA]</scope>
    <source>
        <strain evidence="3">DSM 1384</strain>
    </source>
</reference>
<gene>
    <name evidence="2" type="primary">yycJ</name>
    <name evidence="2" type="ORF">CLPU_14c00110</name>
</gene>
<feature type="domain" description="Metallo-beta-lactamase" evidence="1">
    <location>
        <begin position="13"/>
        <end position="193"/>
    </location>
</feature>